<dbReference type="PANTHER" id="PTHR42776">
    <property type="entry name" value="SERINE PEPTIDASE S9 FAMILY MEMBER"/>
    <property type="match status" value="1"/>
</dbReference>
<name>A0ABU0E4E7_9FIRM</name>
<dbReference type="Gene3D" id="3.40.50.1820">
    <property type="entry name" value="alpha/beta hydrolase"/>
    <property type="match status" value="1"/>
</dbReference>
<keyword evidence="4" id="KW-1185">Reference proteome</keyword>
<keyword evidence="3" id="KW-0645">Protease</keyword>
<dbReference type="GO" id="GO:0004177">
    <property type="term" value="F:aminopeptidase activity"/>
    <property type="evidence" value="ECO:0007669"/>
    <property type="project" value="UniProtKB-KW"/>
</dbReference>
<keyword evidence="3" id="KW-0031">Aminopeptidase</keyword>
<evidence type="ECO:0000313" key="4">
    <source>
        <dbReference type="Proteomes" id="UP001230220"/>
    </source>
</evidence>
<organism evidence="3 4">
    <name type="scientific">Breznakia pachnodae</name>
    <dbReference type="NCBI Taxonomy" id="265178"/>
    <lineage>
        <taxon>Bacteria</taxon>
        <taxon>Bacillati</taxon>
        <taxon>Bacillota</taxon>
        <taxon>Erysipelotrichia</taxon>
        <taxon>Erysipelotrichales</taxon>
        <taxon>Erysipelotrichaceae</taxon>
        <taxon>Breznakia</taxon>
    </lineage>
</organism>
<reference evidence="3 4" key="1">
    <citation type="submission" date="2023-07" db="EMBL/GenBank/DDBJ databases">
        <title>Genomic Encyclopedia of Type Strains, Phase IV (KMG-IV): sequencing the most valuable type-strain genomes for metagenomic binning, comparative biology and taxonomic classification.</title>
        <authorList>
            <person name="Goeker M."/>
        </authorList>
    </citation>
    <scope>NUCLEOTIDE SEQUENCE [LARGE SCALE GENOMIC DNA]</scope>
    <source>
        <strain evidence="3 4">DSM 16784</strain>
    </source>
</reference>
<proteinExistence type="predicted"/>
<dbReference type="InterPro" id="IPR001375">
    <property type="entry name" value="Peptidase_S9_cat"/>
</dbReference>
<dbReference type="InterPro" id="IPR029058">
    <property type="entry name" value="AB_hydrolase_fold"/>
</dbReference>
<protein>
    <submittedName>
        <fullName evidence="3">Dipeptidyl aminopeptidase/acylaminoacyl peptidase</fullName>
    </submittedName>
</protein>
<accession>A0ABU0E4E7</accession>
<dbReference type="SUPFAM" id="SSF53474">
    <property type="entry name" value="alpha/beta-Hydrolases"/>
    <property type="match status" value="1"/>
</dbReference>
<dbReference type="EMBL" id="JAUSUR010000003">
    <property type="protein sequence ID" value="MDQ0361370.1"/>
    <property type="molecule type" value="Genomic_DNA"/>
</dbReference>
<sequence length="656" mass="75137">MNKIQLDDFLQFKFLSNLNVSKDGNRVLYVKHTPDKDNDNYQSDIEMISDNKTISLTGSHDVRGYVFLDNDTIMFPAAREKSEKERLEKGEEFTSFYKLSLTGGEAVKAFEIPYPVSKIEKLSDDEYILLIGYDTRYGHLIDDGKKDEMLKKKDSLKGFEVLTSIPFVMNGGGYTNKKVTRLYRYNSKEDKLTPLSDPAIDVYDFEIHPSNDKLLFVASKAIARPTLKESLWEVNLTTNDITELVEEKEYSMAGAFYYKDNILFMANKEVTHGNNENIKFFLYNKESKTVEFLINPDMSTWNSVGSDCRYGGGRSQKVVGDKFYFLSTVDEFASLYVYDGNEIKKAHSINGSIDCFDIYEDTIYYVGMNDTDLQEVYKYDGTVTKLSNANTALDGKYVAAPQEVTFENDGIDFKGWVLLPYDYDPNKTYPAILDIHGGPKTVYGTVYYHEMQAWANLGYFVFFTNPRGSDGRGNDFMDIFGKYGTIDYDDLMKFTDVVLDKYPAIDNKRVGVTGGSYGGFMTNWIVTHTDRFASAATQRSISNWVSMYGTSDIGFHFTEDQNKGNVWDTPEKLWEHSPLKYIKNVKTPTLIIHSDEDYRCPEEQGKQFFTALVDLGVETRMVLFHGENHELSRSGKPNNRLVRLQEITDWMNKYTA</sequence>
<comment type="caution">
    <text evidence="3">The sequence shown here is derived from an EMBL/GenBank/DDBJ whole genome shotgun (WGS) entry which is preliminary data.</text>
</comment>
<dbReference type="PANTHER" id="PTHR42776:SF27">
    <property type="entry name" value="DIPEPTIDYL PEPTIDASE FAMILY MEMBER 6"/>
    <property type="match status" value="1"/>
</dbReference>
<dbReference type="Proteomes" id="UP001230220">
    <property type="component" value="Unassembled WGS sequence"/>
</dbReference>
<feature type="domain" description="Peptidase S9 prolyl oligopeptidase catalytic" evidence="2">
    <location>
        <begin position="448"/>
        <end position="655"/>
    </location>
</feature>
<dbReference type="RefSeq" id="WP_307408036.1">
    <property type="nucleotide sequence ID" value="NZ_JAUSUR010000003.1"/>
</dbReference>
<dbReference type="Pfam" id="PF00326">
    <property type="entry name" value="Peptidase_S9"/>
    <property type="match status" value="1"/>
</dbReference>
<evidence type="ECO:0000256" key="1">
    <source>
        <dbReference type="ARBA" id="ARBA00022801"/>
    </source>
</evidence>
<evidence type="ECO:0000313" key="3">
    <source>
        <dbReference type="EMBL" id="MDQ0361370.1"/>
    </source>
</evidence>
<evidence type="ECO:0000259" key="2">
    <source>
        <dbReference type="Pfam" id="PF00326"/>
    </source>
</evidence>
<keyword evidence="1" id="KW-0378">Hydrolase</keyword>
<dbReference type="SUPFAM" id="SSF82171">
    <property type="entry name" value="DPP6 N-terminal domain-like"/>
    <property type="match status" value="1"/>
</dbReference>
<gene>
    <name evidence="3" type="ORF">J2S15_002117</name>
</gene>